<evidence type="ECO:0000256" key="6">
    <source>
        <dbReference type="ARBA" id="ARBA00023002"/>
    </source>
</evidence>
<sequence>MVELRKRPAAPPPPPPKAKKQATGKAKSAKKEEVAAKETKPPASNPTDDPKGGIPDGAGGLSGVAGINTAAEASEVAAKVEADAVKRHSKRAAKGGKTELPKTGDSVPLEGFGGEIETNDGEKVTLAKLVADSKAGVVLFTYPKASTPGCTTQACLFRDAYTPLTGTGLSIYGLSTDSPKANTTFKTKQELPYPLLCDPSASLIGAIGFKKAPKGTTRGVFVVNKNGKVLASEAGGPKDTVEVVKKVVADMGGDASATGLDKAEERAASS</sequence>
<comment type="caution">
    <text evidence="16">The sequence shown here is derived from an EMBL/GenBank/DDBJ whole genome shotgun (WGS) entry which is preliminary data.</text>
</comment>
<protein>
    <recommendedName>
        <fullName evidence="3">thioredoxin-dependent peroxiredoxin</fullName>
        <ecNumber evidence="3">1.11.1.24</ecNumber>
    </recommendedName>
    <alternativeName>
        <fullName evidence="13">Nuclear thiol peroxidase</fullName>
    </alternativeName>
    <alternativeName>
        <fullName evidence="10">Thioredoxin peroxidase</fullName>
    </alternativeName>
</protein>
<keyword evidence="5" id="KW-0049">Antioxidant</keyword>
<keyword evidence="6" id="KW-0560">Oxidoreductase</keyword>
<gene>
    <name evidence="16" type="ORF">B0A50_08728</name>
</gene>
<comment type="catalytic activity">
    <reaction evidence="12">
        <text>a hydroperoxide + [thioredoxin]-dithiol = an alcohol + [thioredoxin]-disulfide + H2O</text>
        <dbReference type="Rhea" id="RHEA:62620"/>
        <dbReference type="Rhea" id="RHEA-COMP:10698"/>
        <dbReference type="Rhea" id="RHEA-COMP:10700"/>
        <dbReference type="ChEBI" id="CHEBI:15377"/>
        <dbReference type="ChEBI" id="CHEBI:29950"/>
        <dbReference type="ChEBI" id="CHEBI:30879"/>
        <dbReference type="ChEBI" id="CHEBI:35924"/>
        <dbReference type="ChEBI" id="CHEBI:50058"/>
        <dbReference type="EC" id="1.11.1.24"/>
    </reaction>
</comment>
<dbReference type="Pfam" id="PF00578">
    <property type="entry name" value="AhpC-TSA"/>
    <property type="match status" value="1"/>
</dbReference>
<evidence type="ECO:0000256" key="7">
    <source>
        <dbReference type="ARBA" id="ARBA00023157"/>
    </source>
</evidence>
<evidence type="ECO:0000256" key="13">
    <source>
        <dbReference type="ARBA" id="ARBA00077538"/>
    </source>
</evidence>
<evidence type="ECO:0000256" key="3">
    <source>
        <dbReference type="ARBA" id="ARBA00013017"/>
    </source>
</evidence>
<dbReference type="GO" id="GO:0045454">
    <property type="term" value="P:cell redox homeostasis"/>
    <property type="evidence" value="ECO:0007669"/>
    <property type="project" value="TreeGrafter"/>
</dbReference>
<evidence type="ECO:0000256" key="4">
    <source>
        <dbReference type="ARBA" id="ARBA00022559"/>
    </source>
</evidence>
<dbReference type="CDD" id="cd03017">
    <property type="entry name" value="PRX_BCP"/>
    <property type="match status" value="1"/>
</dbReference>
<dbReference type="FunFam" id="3.40.30.10:FF:000157">
    <property type="entry name" value="DOT5p Nuclear thiol peroxidase"/>
    <property type="match status" value="1"/>
</dbReference>
<name>A0A4U0TJD8_9PEZI</name>
<dbReference type="InterPro" id="IPR036249">
    <property type="entry name" value="Thioredoxin-like_sf"/>
</dbReference>
<dbReference type="InterPro" id="IPR000866">
    <property type="entry name" value="AhpC/TSA"/>
</dbReference>
<organism evidence="16 17">
    <name type="scientific">Salinomyces thailandicus</name>
    <dbReference type="NCBI Taxonomy" id="706561"/>
    <lineage>
        <taxon>Eukaryota</taxon>
        <taxon>Fungi</taxon>
        <taxon>Dikarya</taxon>
        <taxon>Ascomycota</taxon>
        <taxon>Pezizomycotina</taxon>
        <taxon>Dothideomycetes</taxon>
        <taxon>Dothideomycetidae</taxon>
        <taxon>Mycosphaerellales</taxon>
        <taxon>Teratosphaeriaceae</taxon>
        <taxon>Salinomyces</taxon>
    </lineage>
</organism>
<keyword evidence="4" id="KW-0575">Peroxidase</keyword>
<feature type="region of interest" description="Disordered" evidence="14">
    <location>
        <begin position="1"/>
        <end position="65"/>
    </location>
</feature>
<keyword evidence="8" id="KW-0539">Nucleus</keyword>
<comment type="similarity">
    <text evidence="11">Belongs to the peroxiredoxin family. BCP/PrxQ subfamily.</text>
</comment>
<dbReference type="PROSITE" id="PS51352">
    <property type="entry name" value="THIOREDOXIN_2"/>
    <property type="match status" value="1"/>
</dbReference>
<dbReference type="GO" id="GO:0034599">
    <property type="term" value="P:cellular response to oxidative stress"/>
    <property type="evidence" value="ECO:0007669"/>
    <property type="project" value="UniProtKB-ARBA"/>
</dbReference>
<dbReference type="GO" id="GO:0005737">
    <property type="term" value="C:cytoplasm"/>
    <property type="evidence" value="ECO:0007669"/>
    <property type="project" value="TreeGrafter"/>
</dbReference>
<dbReference type="GO" id="GO:0005634">
    <property type="term" value="C:nucleus"/>
    <property type="evidence" value="ECO:0007669"/>
    <property type="project" value="UniProtKB-SubCell"/>
</dbReference>
<feature type="region of interest" description="Disordered" evidence="14">
    <location>
        <begin position="84"/>
        <end position="114"/>
    </location>
</feature>
<feature type="compositionally biased region" description="Basic and acidic residues" evidence="14">
    <location>
        <begin position="29"/>
        <end position="40"/>
    </location>
</feature>
<dbReference type="EC" id="1.11.1.24" evidence="3"/>
<keyword evidence="9" id="KW-0676">Redox-active center</keyword>
<feature type="domain" description="Thioredoxin" evidence="15">
    <location>
        <begin position="101"/>
        <end position="253"/>
    </location>
</feature>
<dbReference type="InterPro" id="IPR013766">
    <property type="entry name" value="Thioredoxin_domain"/>
</dbReference>
<evidence type="ECO:0000256" key="10">
    <source>
        <dbReference type="ARBA" id="ARBA00032824"/>
    </source>
</evidence>
<evidence type="ECO:0000256" key="5">
    <source>
        <dbReference type="ARBA" id="ARBA00022862"/>
    </source>
</evidence>
<comment type="subunit">
    <text evidence="2">Monomer.</text>
</comment>
<dbReference type="InterPro" id="IPR050924">
    <property type="entry name" value="Peroxiredoxin_BCP/PrxQ"/>
</dbReference>
<dbReference type="GO" id="GO:0008379">
    <property type="term" value="F:thioredoxin peroxidase activity"/>
    <property type="evidence" value="ECO:0007669"/>
    <property type="project" value="TreeGrafter"/>
</dbReference>
<proteinExistence type="inferred from homology"/>
<evidence type="ECO:0000256" key="11">
    <source>
        <dbReference type="ARBA" id="ARBA00038489"/>
    </source>
</evidence>
<evidence type="ECO:0000256" key="14">
    <source>
        <dbReference type="SAM" id="MobiDB-lite"/>
    </source>
</evidence>
<evidence type="ECO:0000256" key="12">
    <source>
        <dbReference type="ARBA" id="ARBA00049091"/>
    </source>
</evidence>
<dbReference type="OrthoDB" id="338622at2759"/>
<dbReference type="Gene3D" id="3.40.30.10">
    <property type="entry name" value="Glutaredoxin"/>
    <property type="match status" value="1"/>
</dbReference>
<comment type="subcellular location">
    <subcellularLocation>
        <location evidence="1">Nucleus</location>
    </subcellularLocation>
</comment>
<keyword evidence="7" id="KW-1015">Disulfide bond</keyword>
<feature type="compositionally biased region" description="Gly residues" evidence="14">
    <location>
        <begin position="54"/>
        <end position="63"/>
    </location>
</feature>
<accession>A0A4U0TJD8</accession>
<evidence type="ECO:0000256" key="2">
    <source>
        <dbReference type="ARBA" id="ARBA00011245"/>
    </source>
</evidence>
<evidence type="ECO:0000256" key="8">
    <source>
        <dbReference type="ARBA" id="ARBA00023242"/>
    </source>
</evidence>
<reference evidence="16 17" key="1">
    <citation type="submission" date="2017-03" db="EMBL/GenBank/DDBJ databases">
        <title>Genomes of endolithic fungi from Antarctica.</title>
        <authorList>
            <person name="Coleine C."/>
            <person name="Masonjones S."/>
            <person name="Stajich J.E."/>
        </authorList>
    </citation>
    <scope>NUCLEOTIDE SEQUENCE [LARGE SCALE GENOMIC DNA]</scope>
    <source>
        <strain evidence="16 17">CCFEE 6315</strain>
    </source>
</reference>
<dbReference type="AlphaFoldDB" id="A0A4U0TJD8"/>
<dbReference type="SUPFAM" id="SSF52833">
    <property type="entry name" value="Thioredoxin-like"/>
    <property type="match status" value="1"/>
</dbReference>
<dbReference type="Proteomes" id="UP000308549">
    <property type="component" value="Unassembled WGS sequence"/>
</dbReference>
<evidence type="ECO:0000256" key="1">
    <source>
        <dbReference type="ARBA" id="ARBA00004123"/>
    </source>
</evidence>
<keyword evidence="17" id="KW-1185">Reference proteome</keyword>
<evidence type="ECO:0000256" key="9">
    <source>
        <dbReference type="ARBA" id="ARBA00023284"/>
    </source>
</evidence>
<evidence type="ECO:0000313" key="17">
    <source>
        <dbReference type="Proteomes" id="UP000308549"/>
    </source>
</evidence>
<evidence type="ECO:0000259" key="15">
    <source>
        <dbReference type="PROSITE" id="PS51352"/>
    </source>
</evidence>
<dbReference type="PANTHER" id="PTHR42801">
    <property type="entry name" value="THIOREDOXIN-DEPENDENT PEROXIDE REDUCTASE"/>
    <property type="match status" value="1"/>
</dbReference>
<dbReference type="EMBL" id="NAJL01000096">
    <property type="protein sequence ID" value="TKA21856.1"/>
    <property type="molecule type" value="Genomic_DNA"/>
</dbReference>
<dbReference type="PANTHER" id="PTHR42801:SF23">
    <property type="entry name" value="PEROXIREDOXIN DOT5"/>
    <property type="match status" value="1"/>
</dbReference>
<evidence type="ECO:0000313" key="16">
    <source>
        <dbReference type="EMBL" id="TKA21856.1"/>
    </source>
</evidence>